<feature type="region of interest" description="Disordered" evidence="1">
    <location>
        <begin position="1"/>
        <end position="84"/>
    </location>
</feature>
<dbReference type="EnsemblProtists" id="EOD10006">
    <property type="protein sequence ID" value="EOD10006"/>
    <property type="gene ID" value="EMIHUDRAFT_216137"/>
</dbReference>
<dbReference type="KEGG" id="ehx:EMIHUDRAFT_257168"/>
<organism evidence="2 3">
    <name type="scientific">Emiliania huxleyi (strain CCMP1516)</name>
    <dbReference type="NCBI Taxonomy" id="280463"/>
    <lineage>
        <taxon>Eukaryota</taxon>
        <taxon>Haptista</taxon>
        <taxon>Haptophyta</taxon>
        <taxon>Prymnesiophyceae</taxon>
        <taxon>Isochrysidales</taxon>
        <taxon>Noelaerhabdaceae</taxon>
        <taxon>Emiliania</taxon>
    </lineage>
</organism>
<dbReference type="GeneID" id="17258630"/>
<feature type="compositionally biased region" description="Polar residues" evidence="1">
    <location>
        <begin position="73"/>
        <end position="84"/>
    </location>
</feature>
<dbReference type="GeneID" id="17256176"/>
<accession>A0A0D3IFH1</accession>
<evidence type="ECO:0000256" key="1">
    <source>
        <dbReference type="SAM" id="MobiDB-lite"/>
    </source>
</evidence>
<dbReference type="RefSeq" id="XP_005762435.1">
    <property type="nucleotide sequence ID" value="XM_005762378.1"/>
</dbReference>
<keyword evidence="3" id="KW-1185">Reference proteome</keyword>
<protein>
    <submittedName>
        <fullName evidence="2">Uncharacterized protein</fullName>
    </submittedName>
</protein>
<proteinExistence type="predicted"/>
<dbReference type="RefSeq" id="XP_005764908.1">
    <property type="nucleotide sequence ID" value="XM_005764851.1"/>
</dbReference>
<dbReference type="PaxDb" id="2903-EOD10006"/>
<dbReference type="AlphaFoldDB" id="A0A0D3IFH1"/>
<reference evidence="3" key="1">
    <citation type="journal article" date="2013" name="Nature">
        <title>Pan genome of the phytoplankton Emiliania underpins its global distribution.</title>
        <authorList>
            <person name="Read B.A."/>
            <person name="Kegel J."/>
            <person name="Klute M.J."/>
            <person name="Kuo A."/>
            <person name="Lefebvre S.C."/>
            <person name="Maumus F."/>
            <person name="Mayer C."/>
            <person name="Miller J."/>
            <person name="Monier A."/>
            <person name="Salamov A."/>
            <person name="Young J."/>
            <person name="Aguilar M."/>
            <person name="Claverie J.M."/>
            <person name="Frickenhaus S."/>
            <person name="Gonzalez K."/>
            <person name="Herman E.K."/>
            <person name="Lin Y.C."/>
            <person name="Napier J."/>
            <person name="Ogata H."/>
            <person name="Sarno A.F."/>
            <person name="Shmutz J."/>
            <person name="Schroeder D."/>
            <person name="de Vargas C."/>
            <person name="Verret F."/>
            <person name="von Dassow P."/>
            <person name="Valentin K."/>
            <person name="Van de Peer Y."/>
            <person name="Wheeler G."/>
            <person name="Dacks J.B."/>
            <person name="Delwiche C.F."/>
            <person name="Dyhrman S.T."/>
            <person name="Glockner G."/>
            <person name="John U."/>
            <person name="Richards T."/>
            <person name="Worden A.Z."/>
            <person name="Zhang X."/>
            <person name="Grigoriev I.V."/>
            <person name="Allen A.E."/>
            <person name="Bidle K."/>
            <person name="Borodovsky M."/>
            <person name="Bowler C."/>
            <person name="Brownlee C."/>
            <person name="Cock J.M."/>
            <person name="Elias M."/>
            <person name="Gladyshev V.N."/>
            <person name="Groth M."/>
            <person name="Guda C."/>
            <person name="Hadaegh A."/>
            <person name="Iglesias-Rodriguez M.D."/>
            <person name="Jenkins J."/>
            <person name="Jones B.M."/>
            <person name="Lawson T."/>
            <person name="Leese F."/>
            <person name="Lindquist E."/>
            <person name="Lobanov A."/>
            <person name="Lomsadze A."/>
            <person name="Malik S.B."/>
            <person name="Marsh M.E."/>
            <person name="Mackinder L."/>
            <person name="Mock T."/>
            <person name="Mueller-Roeber B."/>
            <person name="Pagarete A."/>
            <person name="Parker M."/>
            <person name="Probert I."/>
            <person name="Quesneville H."/>
            <person name="Raines C."/>
            <person name="Rensing S.A."/>
            <person name="Riano-Pachon D.M."/>
            <person name="Richier S."/>
            <person name="Rokitta S."/>
            <person name="Shiraiwa Y."/>
            <person name="Soanes D.M."/>
            <person name="van der Giezen M."/>
            <person name="Wahlund T.M."/>
            <person name="Williams B."/>
            <person name="Wilson W."/>
            <person name="Wolfe G."/>
            <person name="Wurch L.L."/>
        </authorList>
    </citation>
    <scope>NUCLEOTIDE SEQUENCE</scope>
</reference>
<evidence type="ECO:0000313" key="2">
    <source>
        <dbReference type="EnsemblProtists" id="EOD10006"/>
    </source>
</evidence>
<name>A0A0D3IFH1_EMIH1</name>
<dbReference type="Proteomes" id="UP000013827">
    <property type="component" value="Unassembled WGS sequence"/>
</dbReference>
<feature type="compositionally biased region" description="Low complexity" evidence="1">
    <location>
        <begin position="24"/>
        <end position="51"/>
    </location>
</feature>
<sequence>MLTMQGVVRDGRDASLSKMRLARTDSASSISSSSISSSSLGDSPLSTSLTRTRSREETTLVPAKRVARPVPTSVKSDASFLSQLTPMVPPPPQITSMSSLHQVVARAQEQGRKYQLASPGLASLRLVQLQREVASAAKSAFVPPPPAPAPEPPPLWDAEAEELLATLDKESALGFIEGHADEATDLELEAWLCQNSSI</sequence>
<dbReference type="KEGG" id="ehx:EMIHUDRAFT_216137"/>
<reference evidence="2" key="2">
    <citation type="submission" date="2024-10" db="UniProtKB">
        <authorList>
            <consortium name="EnsemblProtists"/>
        </authorList>
    </citation>
    <scope>IDENTIFICATION</scope>
</reference>
<dbReference type="HOGENOM" id="CLU_1380361_0_0_1"/>
<dbReference type="EnsemblProtists" id="EOD12479">
    <property type="protein sequence ID" value="EOD12479"/>
    <property type="gene ID" value="EMIHUDRAFT_257168"/>
</dbReference>
<evidence type="ECO:0000313" key="3">
    <source>
        <dbReference type="Proteomes" id="UP000013827"/>
    </source>
</evidence>